<dbReference type="RefSeq" id="WP_013301432.1">
    <property type="nucleotide sequence ID" value="NC_014414.1"/>
</dbReference>
<evidence type="ECO:0000313" key="3">
    <source>
        <dbReference type="Proteomes" id="UP000001302"/>
    </source>
</evidence>
<organism evidence="2 3">
    <name type="scientific">Parvularcula bermudensis (strain ATCC BAA-594 / HTCC2503 / KCTC 12087)</name>
    <dbReference type="NCBI Taxonomy" id="314260"/>
    <lineage>
        <taxon>Bacteria</taxon>
        <taxon>Pseudomonadati</taxon>
        <taxon>Pseudomonadota</taxon>
        <taxon>Alphaproteobacteria</taxon>
        <taxon>Parvularculales</taxon>
        <taxon>Parvularculaceae</taxon>
        <taxon>Parvularcula</taxon>
    </lineage>
</organism>
<sequence>MSATAETIVTHQQDSWGDWRIGRIVASSGSELVVLLEGKAGREKAKIGDIVLVGDGSAVTVTIVTGIQEPAPGLDADTEDVRLAQTVLVGTLFARKDKSLRFERAVTNIPALGMPAVLADPALIREIYRSDHEGMVSLGSVPGHDEVHATLDPDCLLAGGFAILGAPGTGKSATMASLGRALLRIRYNAQIVLIDPFNEYSRSFGKAAQVVDFATEELPHWLLSFEELAWALSLNGGAPDEGELSILEEAVPYARQRFIQRAGRQRSPGQTISVSSPVPYRITDLIAYIDKQTQLNDGRSNALYQRLRTRVMASIADPRLAMVFGAATVTDTLPALLTDLFDIGGKGGGLTVVQLGGIEIGVSRLIVAVLARLAGAVAEWSNLDRPTLLVIEEAERFMPATPSPGIESLCAARLCEFELQSRKRGAALGLIAVNPRAIDEDMLSRAQTFLLHRLPSAPDVAFVEEMLPEQAPACIERLGMLATGELVAVGRAAALPGPILLPALPAAAMPGALAAKSGTGADTAEGIADLWRRGGALFEEEDY</sequence>
<proteinExistence type="predicted"/>
<dbReference type="OrthoDB" id="9806951at2"/>
<dbReference type="InterPro" id="IPR027417">
    <property type="entry name" value="P-loop_NTPase"/>
</dbReference>
<reference evidence="2 3" key="2">
    <citation type="journal article" date="2011" name="J. Bacteriol.">
        <title>Complete genome sequence of strain HTCC2503T of Parvularcula bermudensis, the type species of the order "Parvularculales" in the class Alphaproteobacteria.</title>
        <authorList>
            <person name="Oh H.M."/>
            <person name="Kang I."/>
            <person name="Vergin K.L."/>
            <person name="Kang D."/>
            <person name="Rhee K.H."/>
            <person name="Giovannoni S.J."/>
            <person name="Cho J.C."/>
        </authorList>
    </citation>
    <scope>NUCLEOTIDE SEQUENCE [LARGE SCALE GENOMIC DNA]</scope>
    <source>
        <strain evidence="3">ATCC BAA-594 / HTCC2503 / KCTC 12087</strain>
    </source>
</reference>
<dbReference type="STRING" id="314260.PB2503_12079"/>
<dbReference type="PANTHER" id="PTHR42957">
    <property type="entry name" value="HELICASE MJ1565-RELATED"/>
    <property type="match status" value="1"/>
</dbReference>
<dbReference type="EMBL" id="CP002156">
    <property type="protein sequence ID" value="ADM10458.1"/>
    <property type="molecule type" value="Genomic_DNA"/>
</dbReference>
<dbReference type="eggNOG" id="COG0433">
    <property type="taxonomic scope" value="Bacteria"/>
</dbReference>
<protein>
    <recommendedName>
        <fullName evidence="1">Helicase HerA central domain-containing protein</fullName>
    </recommendedName>
</protein>
<evidence type="ECO:0000313" key="2">
    <source>
        <dbReference type="EMBL" id="ADM10458.1"/>
    </source>
</evidence>
<dbReference type="KEGG" id="pbr:PB2503_12079"/>
<dbReference type="SUPFAM" id="SSF52540">
    <property type="entry name" value="P-loop containing nucleoside triphosphate hydrolases"/>
    <property type="match status" value="1"/>
</dbReference>
<dbReference type="InterPro" id="IPR008571">
    <property type="entry name" value="HerA-like"/>
</dbReference>
<feature type="domain" description="Helicase HerA central" evidence="1">
    <location>
        <begin position="137"/>
        <end position="373"/>
    </location>
</feature>
<dbReference type="Gene3D" id="3.40.50.300">
    <property type="entry name" value="P-loop containing nucleotide triphosphate hydrolases"/>
    <property type="match status" value="2"/>
</dbReference>
<gene>
    <name evidence="2" type="ordered locus">PB2503_12079</name>
</gene>
<dbReference type="HOGENOM" id="CLU_023842_0_0_5"/>
<dbReference type="PANTHER" id="PTHR42957:SF1">
    <property type="entry name" value="HELICASE MJ1565-RELATED"/>
    <property type="match status" value="1"/>
</dbReference>
<dbReference type="Pfam" id="PF01935">
    <property type="entry name" value="DUF87"/>
    <property type="match status" value="1"/>
</dbReference>
<dbReference type="Proteomes" id="UP000001302">
    <property type="component" value="Chromosome"/>
</dbReference>
<reference evidence="3" key="1">
    <citation type="submission" date="2010-08" db="EMBL/GenBank/DDBJ databases">
        <title>Genome sequence of Parvularcula bermudensis HTCC2503.</title>
        <authorList>
            <person name="Kang D.-M."/>
            <person name="Oh H.-M."/>
            <person name="Cho J.-C."/>
        </authorList>
    </citation>
    <scope>NUCLEOTIDE SEQUENCE [LARGE SCALE GENOMIC DNA]</scope>
    <source>
        <strain evidence="3">ATCC BAA-594 / HTCC2503 / KCTC 12087</strain>
    </source>
</reference>
<dbReference type="InterPro" id="IPR002789">
    <property type="entry name" value="HerA_central"/>
</dbReference>
<name>E0TEI6_PARBH</name>
<dbReference type="AlphaFoldDB" id="E0TEI6"/>
<accession>E0TEI6</accession>
<keyword evidence="3" id="KW-1185">Reference proteome</keyword>
<evidence type="ECO:0000259" key="1">
    <source>
        <dbReference type="Pfam" id="PF01935"/>
    </source>
</evidence>